<evidence type="ECO:0000313" key="1">
    <source>
        <dbReference type="EMBL" id="KAA5268212.1"/>
    </source>
</evidence>
<reference evidence="2 3" key="2">
    <citation type="journal article" date="2019" name="Science, e1252229">
        <title>Invertible promoters mediate bacterial phase variation, antibiotic resistance, and host adaptation in the gut.</title>
        <authorList>
            <person name="Jiang X."/>
            <person name="Hall A.B."/>
            <person name="Arthur T.D."/>
            <person name="Plichta D.R."/>
            <person name="Covington C.T."/>
            <person name="Poyet M."/>
            <person name="Crothers J."/>
            <person name="Moses P.L."/>
            <person name="Tolonen A.C."/>
            <person name="Vlamakis H."/>
            <person name="Alm E.J."/>
            <person name="Xavier R.J."/>
        </authorList>
    </citation>
    <scope>NUCLEOTIDE SEQUENCE [LARGE SCALE GENOMIC DNA]</scope>
    <source>
        <strain evidence="2">Bj_0095</strain>
        <strain evidence="3">bj_0095</strain>
    </source>
</reference>
<organism evidence="2 3">
    <name type="scientific">Bacteroides eggerthii</name>
    <dbReference type="NCBI Taxonomy" id="28111"/>
    <lineage>
        <taxon>Bacteria</taxon>
        <taxon>Pseudomonadati</taxon>
        <taxon>Bacteroidota</taxon>
        <taxon>Bacteroidia</taxon>
        <taxon>Bacteroidales</taxon>
        <taxon>Bacteroidaceae</taxon>
        <taxon>Bacteroides</taxon>
    </lineage>
</organism>
<proteinExistence type="predicted"/>
<evidence type="ECO:0000313" key="4">
    <source>
        <dbReference type="Proteomes" id="UP000335496"/>
    </source>
</evidence>
<dbReference type="EMBL" id="RCXL01000049">
    <property type="protein sequence ID" value="RYT67660.1"/>
    <property type="molecule type" value="Genomic_DNA"/>
</dbReference>
<gene>
    <name evidence="2" type="ORF">EAJ03_18880</name>
    <name evidence="1" type="ORF">F2Z23_19010</name>
</gene>
<name>A0A4V1YRY1_9BACE</name>
<dbReference type="Pfam" id="PF14307">
    <property type="entry name" value="Glyco_tran_WbsX"/>
    <property type="match status" value="1"/>
</dbReference>
<protein>
    <submittedName>
        <fullName evidence="2">Glycosyl hydrolase</fullName>
    </submittedName>
</protein>
<dbReference type="InterPro" id="IPR032719">
    <property type="entry name" value="WbsX"/>
</dbReference>
<keyword evidence="4" id="KW-1185">Reference proteome</keyword>
<dbReference type="GO" id="GO:0016787">
    <property type="term" value="F:hydrolase activity"/>
    <property type="evidence" value="ECO:0007669"/>
    <property type="project" value="UniProtKB-KW"/>
</dbReference>
<dbReference type="PANTHER" id="PTHR41244:SF1">
    <property type="entry name" value="GLYCOSYLTRANSFERASE"/>
    <property type="match status" value="1"/>
</dbReference>
<dbReference type="RefSeq" id="WP_118363758.1">
    <property type="nucleotide sequence ID" value="NZ_JADNCV010000009.1"/>
</dbReference>
<keyword evidence="2" id="KW-0378">Hydrolase</keyword>
<dbReference type="PANTHER" id="PTHR41244">
    <property type="entry name" value="RHAMNAN SYNTHESIS F"/>
    <property type="match status" value="1"/>
</dbReference>
<dbReference type="AlphaFoldDB" id="A0A4V1YRY1"/>
<sequence length="366" mass="43723">MKKKLRPVAIYLPQFYPTPENDEWWGMGFTEWTNVAKARPRFVGHYQPHLPADLGFYDLRVAETRDLQAKMAQEYGISAFCYYHYWFNGKRILERPVEEILEAGKPDFPFMLCWANENWTRGWSNRPNDILLKQDYSLEDDKKHITYLLSVFKDPRYLRINNKPVIAIYRSTLIPDVSATLELWRNEAKREGLELYICRFESYGVCGPEYLHDGFDAAIEFQPHATKTNTYMKNRNIFPRLINKLTRRYLKKDVLPIILSYRSYVEYMCKQSQPVYKRYPCVMPSWDNSSRKKGNFLAFKKSTPFLYYKWLKHVVDNFIPFSKEENLIFINAWNEWAEGDHLEPDQKWGRAYLEMTKKAVQDENII</sequence>
<evidence type="ECO:0000313" key="2">
    <source>
        <dbReference type="EMBL" id="RYT67660.1"/>
    </source>
</evidence>
<dbReference type="Gene3D" id="3.20.20.80">
    <property type="entry name" value="Glycosidases"/>
    <property type="match status" value="1"/>
</dbReference>
<reference evidence="1 4" key="1">
    <citation type="journal article" date="2019" name="Nat. Med.">
        <title>A library of human gut bacterial isolates paired with longitudinal multiomics data enables mechanistic microbiome research.</title>
        <authorList>
            <person name="Poyet M."/>
            <person name="Groussin M."/>
            <person name="Gibbons S.M."/>
            <person name="Avila-Pacheco J."/>
            <person name="Jiang X."/>
            <person name="Kearney S.M."/>
            <person name="Perrotta A.R."/>
            <person name="Berdy B."/>
            <person name="Zhao S."/>
            <person name="Lieberman T.D."/>
            <person name="Swanson P.K."/>
            <person name="Smith M."/>
            <person name="Roesemann S."/>
            <person name="Alexander J.E."/>
            <person name="Rich S.A."/>
            <person name="Livny J."/>
            <person name="Vlamakis H."/>
            <person name="Clish C."/>
            <person name="Bullock K."/>
            <person name="Deik A."/>
            <person name="Scott J."/>
            <person name="Pierce K.A."/>
            <person name="Xavier R.J."/>
            <person name="Alm E.J."/>
        </authorList>
    </citation>
    <scope>NUCLEOTIDE SEQUENCE [LARGE SCALE GENOMIC DNA]</scope>
    <source>
        <strain evidence="1 4">BIOML-A1</strain>
    </source>
</reference>
<dbReference type="Proteomes" id="UP000291917">
    <property type="component" value="Unassembled WGS sequence"/>
</dbReference>
<accession>A0A4V1YRY1</accession>
<evidence type="ECO:0000313" key="3">
    <source>
        <dbReference type="Proteomes" id="UP000291917"/>
    </source>
</evidence>
<dbReference type="Proteomes" id="UP000335496">
    <property type="component" value="Unassembled WGS sequence"/>
</dbReference>
<dbReference type="CDD" id="cd11579">
    <property type="entry name" value="Glyco_tran_WbsX"/>
    <property type="match status" value="1"/>
</dbReference>
<comment type="caution">
    <text evidence="2">The sequence shown here is derived from an EMBL/GenBank/DDBJ whole genome shotgun (WGS) entry which is preliminary data.</text>
</comment>
<dbReference type="EMBL" id="VVZX01000045">
    <property type="protein sequence ID" value="KAA5268212.1"/>
    <property type="molecule type" value="Genomic_DNA"/>
</dbReference>